<evidence type="ECO:0000313" key="2">
    <source>
        <dbReference type="EMBL" id="KAL0058298.1"/>
    </source>
</evidence>
<feature type="transmembrane region" description="Helical" evidence="1">
    <location>
        <begin position="87"/>
        <end position="112"/>
    </location>
</feature>
<evidence type="ECO:0000313" key="3">
    <source>
        <dbReference type="Proteomes" id="UP001437256"/>
    </source>
</evidence>
<feature type="transmembrane region" description="Helical" evidence="1">
    <location>
        <begin position="55"/>
        <end position="75"/>
    </location>
</feature>
<reference evidence="2 3" key="1">
    <citation type="submission" date="2024-05" db="EMBL/GenBank/DDBJ databases">
        <title>A draft genome resource for the thread blight pathogen Marasmius tenuissimus strain MS-2.</title>
        <authorList>
            <person name="Yulfo-Soto G.E."/>
            <person name="Baruah I.K."/>
            <person name="Amoako-Attah I."/>
            <person name="Bukari Y."/>
            <person name="Meinhardt L.W."/>
            <person name="Bailey B.A."/>
            <person name="Cohen S.P."/>
        </authorList>
    </citation>
    <scope>NUCLEOTIDE SEQUENCE [LARGE SCALE GENOMIC DNA]</scope>
    <source>
        <strain evidence="2 3">MS-2</strain>
    </source>
</reference>
<proteinExistence type="predicted"/>
<keyword evidence="1" id="KW-0812">Transmembrane</keyword>
<feature type="transmembrane region" description="Helical" evidence="1">
    <location>
        <begin position="132"/>
        <end position="157"/>
    </location>
</feature>
<protein>
    <recommendedName>
        <fullName evidence="4">MARVEL domain-containing protein</fullName>
    </recommendedName>
</protein>
<organism evidence="2 3">
    <name type="scientific">Marasmius tenuissimus</name>
    <dbReference type="NCBI Taxonomy" id="585030"/>
    <lineage>
        <taxon>Eukaryota</taxon>
        <taxon>Fungi</taxon>
        <taxon>Dikarya</taxon>
        <taxon>Basidiomycota</taxon>
        <taxon>Agaricomycotina</taxon>
        <taxon>Agaricomycetes</taxon>
        <taxon>Agaricomycetidae</taxon>
        <taxon>Agaricales</taxon>
        <taxon>Marasmiineae</taxon>
        <taxon>Marasmiaceae</taxon>
        <taxon>Marasmius</taxon>
    </lineage>
</organism>
<name>A0ABR2ZAF4_9AGAR</name>
<accession>A0ABR2ZAF4</accession>
<comment type="caution">
    <text evidence="2">The sequence shown here is derived from an EMBL/GenBank/DDBJ whole genome shotgun (WGS) entry which is preliminary data.</text>
</comment>
<dbReference type="Proteomes" id="UP001437256">
    <property type="component" value="Unassembled WGS sequence"/>
</dbReference>
<feature type="transmembrane region" description="Helical" evidence="1">
    <location>
        <begin position="12"/>
        <end position="35"/>
    </location>
</feature>
<keyword evidence="1" id="KW-1133">Transmembrane helix</keyword>
<evidence type="ECO:0000256" key="1">
    <source>
        <dbReference type="SAM" id="Phobius"/>
    </source>
</evidence>
<evidence type="ECO:0008006" key="4">
    <source>
        <dbReference type="Google" id="ProtNLM"/>
    </source>
</evidence>
<keyword evidence="1" id="KW-0472">Membrane</keyword>
<dbReference type="EMBL" id="JBBXMP010000335">
    <property type="protein sequence ID" value="KAL0058298.1"/>
    <property type="molecule type" value="Genomic_DNA"/>
</dbReference>
<sequence length="173" mass="19241">MNKKSGTIVQRYAPFTYGFIVLNALSQIGISAWLLVQYHFFSNYPNNQTRVSVRMLLFCAAWTSVIAGTYTLLFMHPTWSGRPISSIGAQMIWVLLTWIFYVVGSTLLSNALPDLFLRGNCASLVYCHQIRALFALSIVQIVVLTGAAGTLVWLAWLSAQPMIKAWKAGAETT</sequence>
<keyword evidence="3" id="KW-1185">Reference proteome</keyword>
<gene>
    <name evidence="2" type="ORF">AAF712_015032</name>
</gene>